<evidence type="ECO:0008006" key="12">
    <source>
        <dbReference type="Google" id="ProtNLM"/>
    </source>
</evidence>
<dbReference type="Pfam" id="PF00295">
    <property type="entry name" value="Glyco_hydro_28"/>
    <property type="match status" value="1"/>
</dbReference>
<gene>
    <name evidence="10" type="ORF">J2T15_003146</name>
</gene>
<dbReference type="InterPro" id="IPR012334">
    <property type="entry name" value="Pectin_lyas_fold"/>
</dbReference>
<keyword evidence="7" id="KW-0624">Polysaccharide degradation</keyword>
<evidence type="ECO:0000256" key="5">
    <source>
        <dbReference type="ARBA" id="ARBA00023277"/>
    </source>
</evidence>
<proteinExistence type="inferred from homology"/>
<dbReference type="SMART" id="SM00710">
    <property type="entry name" value="PbH1"/>
    <property type="match status" value="6"/>
</dbReference>
<dbReference type="PANTHER" id="PTHR31736:SF9">
    <property type="entry name" value="ENDO-XYLOGALACTURONAN HYDROLASE A-RELATED"/>
    <property type="match status" value="1"/>
</dbReference>
<evidence type="ECO:0000256" key="2">
    <source>
        <dbReference type="ARBA" id="ARBA00022737"/>
    </source>
</evidence>
<evidence type="ECO:0000256" key="3">
    <source>
        <dbReference type="ARBA" id="ARBA00022801"/>
    </source>
</evidence>
<sequence>MSSVVTYAAPKGAVLLDDFKVKVRVPGEDWQHVPVYKVKVDMHDVREASMSSFDMEGTVEAEITYRRGELKDVAIRPLSHSIHYAVEEDTIRLTLNQPRKLVIECNGDRFGNLHLFVNPIETDAPNPDDSNVLAIQPGIHRLPDILQQFNNSTNERQAPDILYFAPGMHYIEETLLPVSSGKTVYIAGGAILVGSIVCDHVRDIAIRGRGFIYLADFHRFSAFRGFRIIFSENIAIEGITVIDPPHYSVFIGKSQGISIRNFKSFSTRGWSDGIDVMSSERIDIDDIFMRNSDDCIAVYGSRWDFHGDTRGVTVRNSILWADVAHPIMIGTHGDHHRNGDVIEELRFENIDILEHHEPQPNYWGAMAINAGDRNTVRNVVFENIRVEAIEEGQLFDIRVVHNEDYNPMPGNRIENVVFRDIHYAGRTPHPSRIHGFDDERIVDGVQFVNLRIGDELVEGNGHRALDINGYVRNIVFVKE</sequence>
<dbReference type="PANTHER" id="PTHR31736">
    <property type="match status" value="1"/>
</dbReference>
<name>A0ABT9U2D2_PAEHA</name>
<protein>
    <recommendedName>
        <fullName evidence="12">Glycosyl hydrolases family 28</fullName>
    </recommendedName>
</protein>
<comment type="caution">
    <text evidence="10">The sequence shown here is derived from an EMBL/GenBank/DDBJ whole genome shotgun (WGS) entry which is preliminary data.</text>
</comment>
<comment type="similarity">
    <text evidence="1 9">Belongs to the glycosyl hydrolase 28 family.</text>
</comment>
<keyword evidence="5" id="KW-0119">Carbohydrate metabolism</keyword>
<evidence type="ECO:0000256" key="4">
    <source>
        <dbReference type="ARBA" id="ARBA00023180"/>
    </source>
</evidence>
<keyword evidence="11" id="KW-1185">Reference proteome</keyword>
<accession>A0ABT9U2D2</accession>
<evidence type="ECO:0000256" key="9">
    <source>
        <dbReference type="RuleBase" id="RU361169"/>
    </source>
</evidence>
<dbReference type="InterPro" id="IPR011050">
    <property type="entry name" value="Pectin_lyase_fold/virulence"/>
</dbReference>
<dbReference type="Proteomes" id="UP001229346">
    <property type="component" value="Unassembled WGS sequence"/>
</dbReference>
<organism evidence="10 11">
    <name type="scientific">Paenibacillus harenae</name>
    <dbReference type="NCBI Taxonomy" id="306543"/>
    <lineage>
        <taxon>Bacteria</taxon>
        <taxon>Bacillati</taxon>
        <taxon>Bacillota</taxon>
        <taxon>Bacilli</taxon>
        <taxon>Bacillales</taxon>
        <taxon>Paenibacillaceae</taxon>
        <taxon>Paenibacillus</taxon>
    </lineage>
</organism>
<keyword evidence="3 9" id="KW-0378">Hydrolase</keyword>
<evidence type="ECO:0000256" key="8">
    <source>
        <dbReference type="ARBA" id="ARBA00037278"/>
    </source>
</evidence>
<evidence type="ECO:0000256" key="7">
    <source>
        <dbReference type="ARBA" id="ARBA00023326"/>
    </source>
</evidence>
<dbReference type="InterPro" id="IPR000743">
    <property type="entry name" value="Glyco_hydro_28"/>
</dbReference>
<evidence type="ECO:0000313" key="11">
    <source>
        <dbReference type="Proteomes" id="UP001229346"/>
    </source>
</evidence>
<keyword evidence="2" id="KW-0677">Repeat</keyword>
<evidence type="ECO:0000313" key="10">
    <source>
        <dbReference type="EMBL" id="MDQ0113703.1"/>
    </source>
</evidence>
<comment type="function">
    <text evidence="8">Pectinolytic enzyme involved in the degradation of xylogalacturonan (xga), a galacturonan backbone heavily substituted with xylose, and which is one important component of the hairy regions of pectin. Activity requires a galacturonic acid backbone substituted with xylose.</text>
</comment>
<dbReference type="Gene3D" id="2.160.20.10">
    <property type="entry name" value="Single-stranded right-handed beta-helix, Pectin lyase-like"/>
    <property type="match status" value="1"/>
</dbReference>
<evidence type="ECO:0000256" key="6">
    <source>
        <dbReference type="ARBA" id="ARBA00023295"/>
    </source>
</evidence>
<dbReference type="SUPFAM" id="SSF51126">
    <property type="entry name" value="Pectin lyase-like"/>
    <property type="match status" value="1"/>
</dbReference>
<reference evidence="10 11" key="1">
    <citation type="submission" date="2023-07" db="EMBL/GenBank/DDBJ databases">
        <title>Sorghum-associated microbial communities from plants grown in Nebraska, USA.</title>
        <authorList>
            <person name="Schachtman D."/>
        </authorList>
    </citation>
    <scope>NUCLEOTIDE SEQUENCE [LARGE SCALE GENOMIC DNA]</scope>
    <source>
        <strain evidence="10 11">CC482</strain>
    </source>
</reference>
<keyword evidence="6 9" id="KW-0326">Glycosidase</keyword>
<dbReference type="InterPro" id="IPR006626">
    <property type="entry name" value="PbH1"/>
</dbReference>
<dbReference type="RefSeq" id="WP_307204965.1">
    <property type="nucleotide sequence ID" value="NZ_JAUSSU010000006.1"/>
</dbReference>
<evidence type="ECO:0000256" key="1">
    <source>
        <dbReference type="ARBA" id="ARBA00008834"/>
    </source>
</evidence>
<dbReference type="EMBL" id="JAUSSU010000006">
    <property type="protein sequence ID" value="MDQ0113703.1"/>
    <property type="molecule type" value="Genomic_DNA"/>
</dbReference>
<keyword evidence="4" id="KW-0325">Glycoprotein</keyword>